<gene>
    <name evidence="2" type="ORF">STEHIDRAFT_126638</name>
</gene>
<organism evidence="2 3">
    <name type="scientific">Stereum hirsutum (strain FP-91666)</name>
    <name type="common">White-rot fungus</name>
    <dbReference type="NCBI Taxonomy" id="721885"/>
    <lineage>
        <taxon>Eukaryota</taxon>
        <taxon>Fungi</taxon>
        <taxon>Dikarya</taxon>
        <taxon>Basidiomycota</taxon>
        <taxon>Agaricomycotina</taxon>
        <taxon>Agaricomycetes</taxon>
        <taxon>Russulales</taxon>
        <taxon>Stereaceae</taxon>
        <taxon>Stereum</taxon>
    </lineage>
</organism>
<dbReference type="KEGG" id="shs:STEHIDRAFT_126638"/>
<dbReference type="OrthoDB" id="3318227at2759"/>
<dbReference type="Proteomes" id="UP000053927">
    <property type="component" value="Unassembled WGS sequence"/>
</dbReference>
<evidence type="ECO:0000256" key="1">
    <source>
        <dbReference type="SAM" id="MobiDB-lite"/>
    </source>
</evidence>
<dbReference type="RefSeq" id="XP_007311844.1">
    <property type="nucleotide sequence ID" value="XM_007311782.1"/>
</dbReference>
<name>R7RXG9_STEHR</name>
<dbReference type="GeneID" id="18797799"/>
<protein>
    <submittedName>
        <fullName evidence="2">Uncharacterized protein</fullName>
    </submittedName>
</protein>
<dbReference type="AlphaFoldDB" id="R7RXG9"/>
<feature type="region of interest" description="Disordered" evidence="1">
    <location>
        <begin position="256"/>
        <end position="291"/>
    </location>
</feature>
<dbReference type="OMA" id="QVTICND"/>
<reference evidence="3" key="1">
    <citation type="journal article" date="2012" name="Science">
        <title>The Paleozoic origin of enzymatic lignin decomposition reconstructed from 31 fungal genomes.</title>
        <authorList>
            <person name="Floudas D."/>
            <person name="Binder M."/>
            <person name="Riley R."/>
            <person name="Barry K."/>
            <person name="Blanchette R.A."/>
            <person name="Henrissat B."/>
            <person name="Martinez A.T."/>
            <person name="Otillar R."/>
            <person name="Spatafora J.W."/>
            <person name="Yadav J.S."/>
            <person name="Aerts A."/>
            <person name="Benoit I."/>
            <person name="Boyd A."/>
            <person name="Carlson A."/>
            <person name="Copeland A."/>
            <person name="Coutinho P.M."/>
            <person name="de Vries R.P."/>
            <person name="Ferreira P."/>
            <person name="Findley K."/>
            <person name="Foster B."/>
            <person name="Gaskell J."/>
            <person name="Glotzer D."/>
            <person name="Gorecki P."/>
            <person name="Heitman J."/>
            <person name="Hesse C."/>
            <person name="Hori C."/>
            <person name="Igarashi K."/>
            <person name="Jurgens J.A."/>
            <person name="Kallen N."/>
            <person name="Kersten P."/>
            <person name="Kohler A."/>
            <person name="Kuees U."/>
            <person name="Kumar T.K.A."/>
            <person name="Kuo A."/>
            <person name="LaButti K."/>
            <person name="Larrondo L.F."/>
            <person name="Lindquist E."/>
            <person name="Ling A."/>
            <person name="Lombard V."/>
            <person name="Lucas S."/>
            <person name="Lundell T."/>
            <person name="Martin R."/>
            <person name="McLaughlin D.J."/>
            <person name="Morgenstern I."/>
            <person name="Morin E."/>
            <person name="Murat C."/>
            <person name="Nagy L.G."/>
            <person name="Nolan M."/>
            <person name="Ohm R.A."/>
            <person name="Patyshakuliyeva A."/>
            <person name="Rokas A."/>
            <person name="Ruiz-Duenas F.J."/>
            <person name="Sabat G."/>
            <person name="Salamov A."/>
            <person name="Samejima M."/>
            <person name="Schmutz J."/>
            <person name="Slot J.C."/>
            <person name="St John F."/>
            <person name="Stenlid J."/>
            <person name="Sun H."/>
            <person name="Sun S."/>
            <person name="Syed K."/>
            <person name="Tsang A."/>
            <person name="Wiebenga A."/>
            <person name="Young D."/>
            <person name="Pisabarro A."/>
            <person name="Eastwood D.C."/>
            <person name="Martin F."/>
            <person name="Cullen D."/>
            <person name="Grigoriev I.V."/>
            <person name="Hibbett D.S."/>
        </authorList>
    </citation>
    <scope>NUCLEOTIDE SEQUENCE [LARGE SCALE GENOMIC DNA]</scope>
    <source>
        <strain evidence="3">FP-91666</strain>
    </source>
</reference>
<proteinExistence type="predicted"/>
<dbReference type="EMBL" id="JH687419">
    <property type="protein sequence ID" value="EIM79057.1"/>
    <property type="molecule type" value="Genomic_DNA"/>
</dbReference>
<feature type="compositionally biased region" description="Polar residues" evidence="1">
    <location>
        <begin position="265"/>
        <end position="276"/>
    </location>
</feature>
<evidence type="ECO:0000313" key="2">
    <source>
        <dbReference type="EMBL" id="EIM79057.1"/>
    </source>
</evidence>
<evidence type="ECO:0000313" key="3">
    <source>
        <dbReference type="Proteomes" id="UP000053927"/>
    </source>
</evidence>
<keyword evidence="3" id="KW-1185">Reference proteome</keyword>
<sequence length="291" mass="32896">MPVPGDSILPPHTDIQNHHQILHMQSQLALVVPGPKDPISVEPVVCPPPFDNSPLSEPSGPVYGPANPYDPYTELGREFIEQRDFGEVPTLVDRFLQANMCLWHQDDPRIISTELMPDNVPCTIEVVHFAENTDDFQDDAHDVPGLVTEEHYALVITAEVPYGWVEPRWSRSPPAILDVVYRENLGGLGPDWCNMFEEGERFTFNQPRSLVASLFAYMALNHENIDKGYSEAIMLWARAISDIRWCNKRLKEKLERRHQERGRQQVAQGDSSQSANAPAPAKRRRVSSPVS</sequence>
<accession>R7RXG9</accession>
<dbReference type="eggNOG" id="ENOG502R1EI">
    <property type="taxonomic scope" value="Eukaryota"/>
</dbReference>
<feature type="compositionally biased region" description="Basic residues" evidence="1">
    <location>
        <begin position="281"/>
        <end position="291"/>
    </location>
</feature>